<protein>
    <submittedName>
        <fullName evidence="2">Oxaloacetate decarboxylase</fullName>
    </submittedName>
</protein>
<dbReference type="PANTHER" id="PTHR43778:SF2">
    <property type="entry name" value="PYRUVATE CARBOXYLASE, MITOCHONDRIAL"/>
    <property type="match status" value="1"/>
</dbReference>
<dbReference type="InterPro" id="IPR013785">
    <property type="entry name" value="Aldolase_TIM"/>
</dbReference>
<dbReference type="PROSITE" id="PS50991">
    <property type="entry name" value="PYR_CT"/>
    <property type="match status" value="1"/>
</dbReference>
<reference evidence="2 3" key="1">
    <citation type="submission" date="2017-05" db="EMBL/GenBank/DDBJ databases">
        <title>Vagococcus spp. assemblies.</title>
        <authorList>
            <person name="Gulvik C.A."/>
        </authorList>
    </citation>
    <scope>NUCLEOTIDE SEQUENCE [LARGE SCALE GENOMIC DNA]</scope>
    <source>
        <strain evidence="2 3">NCFB 2777</strain>
    </source>
</reference>
<keyword evidence="3" id="KW-1185">Reference proteome</keyword>
<comment type="caution">
    <text evidence="2">The sequence shown here is derived from an EMBL/GenBank/DDBJ whole genome shotgun (WGS) entry which is preliminary data.</text>
</comment>
<dbReference type="GeneID" id="98568552"/>
<evidence type="ECO:0000313" key="3">
    <source>
        <dbReference type="Proteomes" id="UP000287239"/>
    </source>
</evidence>
<evidence type="ECO:0000313" key="2">
    <source>
        <dbReference type="EMBL" id="RST94715.1"/>
    </source>
</evidence>
<feature type="domain" description="Pyruvate carboxyltransferase" evidence="1">
    <location>
        <begin position="6"/>
        <end position="266"/>
    </location>
</feature>
<gene>
    <name evidence="2" type="ORF">CBF35_09230</name>
</gene>
<dbReference type="Pfam" id="PF00682">
    <property type="entry name" value="HMGL-like"/>
    <property type="match status" value="1"/>
</dbReference>
<dbReference type="GO" id="GO:0006094">
    <property type="term" value="P:gluconeogenesis"/>
    <property type="evidence" value="ECO:0007669"/>
    <property type="project" value="TreeGrafter"/>
</dbReference>
<dbReference type="SUPFAM" id="SSF89000">
    <property type="entry name" value="post-HMGL domain-like"/>
    <property type="match status" value="1"/>
</dbReference>
<accession>A0A429ZLY9</accession>
<dbReference type="OrthoDB" id="9807469at2"/>
<sequence>MNKGKVSFTETVLRDGHQSLMATRLSTAEMLPIISEMDQAGYQAIECWGGATFDAAVRFLNESPWERLRAFKKAAPKTPLQMLLRGQNLLGYRHYADDLVDKFIKEALANGIDVIRVFDALNDTRNMEACVTAIKKYDGHAQLAICYTVSPVHTIEYYLTLANKLVDLGADSICVKDMAGILTPKVGRELVSALRAAIDLPIEVHTHATSGVSELTYMAVVEAGADIIDTAISPFSGGTSQPATEPLSIVLDELGYETGLNQEKLAEIADYFKPIKDKYILEGILDAKMLTVDPKALVYQVPGGMLSNLYSQLKQANAADRYEEVLREVPKVREDLGFPPLVTPMSQMVGTQAVFNVLTGERYKMIPNEIKDYVRGAYGQPPAPISAEIIAKIIGDTPIITDRPADHLPAEFESLKAEIGDLAKNDEEVLIYAMFPQVGRNFLEQQLNPVTPTAEKADETIRIFGIRS</sequence>
<dbReference type="GO" id="GO:0005737">
    <property type="term" value="C:cytoplasm"/>
    <property type="evidence" value="ECO:0007669"/>
    <property type="project" value="TreeGrafter"/>
</dbReference>
<name>A0A429ZLY9_9ENTE</name>
<dbReference type="GO" id="GO:0004736">
    <property type="term" value="F:pyruvate carboxylase activity"/>
    <property type="evidence" value="ECO:0007669"/>
    <property type="project" value="TreeGrafter"/>
</dbReference>
<organism evidence="2 3">
    <name type="scientific">Vagococcus salmoninarum</name>
    <dbReference type="NCBI Taxonomy" id="2739"/>
    <lineage>
        <taxon>Bacteria</taxon>
        <taxon>Bacillati</taxon>
        <taxon>Bacillota</taxon>
        <taxon>Bacilli</taxon>
        <taxon>Lactobacillales</taxon>
        <taxon>Enterococcaceae</taxon>
        <taxon>Vagococcus</taxon>
    </lineage>
</organism>
<dbReference type="Proteomes" id="UP000287239">
    <property type="component" value="Unassembled WGS sequence"/>
</dbReference>
<dbReference type="Gene3D" id="3.20.20.70">
    <property type="entry name" value="Aldolase class I"/>
    <property type="match status" value="1"/>
</dbReference>
<dbReference type="NCBIfam" id="NF006761">
    <property type="entry name" value="PRK09282.1"/>
    <property type="match status" value="1"/>
</dbReference>
<dbReference type="InterPro" id="IPR003379">
    <property type="entry name" value="Carboxylase_cons_dom"/>
</dbReference>
<proteinExistence type="predicted"/>
<dbReference type="Pfam" id="PF02436">
    <property type="entry name" value="PYC_OADA"/>
    <property type="match status" value="1"/>
</dbReference>
<dbReference type="InterPro" id="IPR055268">
    <property type="entry name" value="PCB-like"/>
</dbReference>
<evidence type="ECO:0000259" key="1">
    <source>
        <dbReference type="PROSITE" id="PS50991"/>
    </source>
</evidence>
<dbReference type="PANTHER" id="PTHR43778">
    <property type="entry name" value="PYRUVATE CARBOXYLASE"/>
    <property type="match status" value="1"/>
</dbReference>
<dbReference type="CDD" id="cd07937">
    <property type="entry name" value="DRE_TIM_PC_TC_5S"/>
    <property type="match status" value="1"/>
</dbReference>
<dbReference type="NCBIfam" id="NF008985">
    <property type="entry name" value="PRK12331.1"/>
    <property type="match status" value="1"/>
</dbReference>
<dbReference type="AlphaFoldDB" id="A0A429ZLY9"/>
<dbReference type="EMBL" id="NGJU01000013">
    <property type="protein sequence ID" value="RST94715.1"/>
    <property type="molecule type" value="Genomic_DNA"/>
</dbReference>
<dbReference type="RefSeq" id="WP_126780371.1">
    <property type="nucleotide sequence ID" value="NZ_CP177121.1"/>
</dbReference>
<dbReference type="SUPFAM" id="SSF51569">
    <property type="entry name" value="Aldolase"/>
    <property type="match status" value="1"/>
</dbReference>
<dbReference type="InterPro" id="IPR000891">
    <property type="entry name" value="PYR_CT"/>
</dbReference>